<name>A0A382D7L3_9ZZZZ</name>
<organism evidence="1">
    <name type="scientific">marine metagenome</name>
    <dbReference type="NCBI Taxonomy" id="408172"/>
    <lineage>
        <taxon>unclassified sequences</taxon>
        <taxon>metagenomes</taxon>
        <taxon>ecological metagenomes</taxon>
    </lineage>
</organism>
<dbReference type="AlphaFoldDB" id="A0A382D7L3"/>
<gene>
    <name evidence="1" type="ORF">METZ01_LOCUS186983</name>
</gene>
<reference evidence="1" key="1">
    <citation type="submission" date="2018-05" db="EMBL/GenBank/DDBJ databases">
        <authorList>
            <person name="Lanie J.A."/>
            <person name="Ng W.-L."/>
            <person name="Kazmierczak K.M."/>
            <person name="Andrzejewski T.M."/>
            <person name="Davidsen T.M."/>
            <person name="Wayne K.J."/>
            <person name="Tettelin H."/>
            <person name="Glass J.I."/>
            <person name="Rusch D."/>
            <person name="Podicherti R."/>
            <person name="Tsui H.-C.T."/>
            <person name="Winkler M.E."/>
        </authorList>
    </citation>
    <scope>NUCLEOTIDE SEQUENCE</scope>
</reference>
<sequence>MNTIRKERSFAKDLIGFSTIEYKQP</sequence>
<accession>A0A382D7L3</accession>
<dbReference type="EMBL" id="UINC01037913">
    <property type="protein sequence ID" value="SVB34129.1"/>
    <property type="molecule type" value="Genomic_DNA"/>
</dbReference>
<protein>
    <submittedName>
        <fullName evidence="1">Uncharacterized protein</fullName>
    </submittedName>
</protein>
<proteinExistence type="predicted"/>
<evidence type="ECO:0000313" key="1">
    <source>
        <dbReference type="EMBL" id="SVB34129.1"/>
    </source>
</evidence>